<dbReference type="InterPro" id="IPR003018">
    <property type="entry name" value="GAF"/>
</dbReference>
<dbReference type="RefSeq" id="WP_064398423.1">
    <property type="nucleotide sequence ID" value="NZ_LQIR01000034.1"/>
</dbReference>
<gene>
    <name evidence="2" type="ORF">AU192_19790</name>
</gene>
<reference evidence="2 3" key="1">
    <citation type="submission" date="2016-01" db="EMBL/GenBank/DDBJ databases">
        <authorList>
            <consortium name="TB Trials Study Group"/>
            <person name="Sutton G."/>
            <person name="Brinkac L."/>
            <person name="Sanka R."/>
            <person name="Adams M."/>
            <person name="Lau E.L."/>
            <person name="Macaden R."/>
            <person name="Grewal H.M.S."/>
        </authorList>
    </citation>
    <scope>NUCLEOTIDE SEQUENCE [LARGE SCALE GENOMIC DNA]</scope>
    <source>
        <strain evidence="2 3">IS-1744</strain>
    </source>
</reference>
<proteinExistence type="predicted"/>
<protein>
    <submittedName>
        <fullName evidence="2">Histidine kinase</fullName>
    </submittedName>
</protein>
<evidence type="ECO:0000313" key="3">
    <source>
        <dbReference type="Proteomes" id="UP000053707"/>
    </source>
</evidence>
<dbReference type="EMBL" id="LQIR01000034">
    <property type="protein sequence ID" value="KUI12318.1"/>
    <property type="molecule type" value="Genomic_DNA"/>
</dbReference>
<accession>A0A101A3F8</accession>
<dbReference type="Pfam" id="PF01590">
    <property type="entry name" value="GAF"/>
    <property type="match status" value="1"/>
</dbReference>
<evidence type="ECO:0000313" key="2">
    <source>
        <dbReference type="EMBL" id="KUI12318.1"/>
    </source>
</evidence>
<organism evidence="2 3">
    <name type="scientific">Mycobacterium lehmannii</name>
    <dbReference type="NCBI Taxonomy" id="2048550"/>
    <lineage>
        <taxon>Bacteria</taxon>
        <taxon>Bacillati</taxon>
        <taxon>Actinomycetota</taxon>
        <taxon>Actinomycetes</taxon>
        <taxon>Mycobacteriales</taxon>
        <taxon>Mycobacteriaceae</taxon>
        <taxon>Mycobacterium</taxon>
    </lineage>
</organism>
<keyword evidence="3" id="KW-1185">Reference proteome</keyword>
<dbReference type="SMART" id="SM00065">
    <property type="entry name" value="GAF"/>
    <property type="match status" value="1"/>
</dbReference>
<feature type="domain" description="GAF" evidence="1">
    <location>
        <begin position="96"/>
        <end position="237"/>
    </location>
</feature>
<comment type="caution">
    <text evidence="2">The sequence shown here is derived from an EMBL/GenBank/DDBJ whole genome shotgun (WGS) entry which is preliminary data.</text>
</comment>
<name>A0A101A3F8_9MYCO</name>
<dbReference type="PANTHER" id="PTHR43102">
    <property type="entry name" value="SLR1143 PROTEIN"/>
    <property type="match status" value="1"/>
</dbReference>
<dbReference type="PANTHER" id="PTHR43102:SF2">
    <property type="entry name" value="GAF DOMAIN-CONTAINING PROTEIN"/>
    <property type="match status" value="1"/>
</dbReference>
<dbReference type="Gene3D" id="3.30.450.40">
    <property type="match status" value="1"/>
</dbReference>
<dbReference type="SUPFAM" id="SSF55781">
    <property type="entry name" value="GAF domain-like"/>
    <property type="match status" value="1"/>
</dbReference>
<evidence type="ECO:0000259" key="1">
    <source>
        <dbReference type="SMART" id="SM00065"/>
    </source>
</evidence>
<dbReference type="Proteomes" id="UP000053707">
    <property type="component" value="Unassembled WGS sequence"/>
</dbReference>
<dbReference type="GO" id="GO:0016301">
    <property type="term" value="F:kinase activity"/>
    <property type="evidence" value="ECO:0007669"/>
    <property type="project" value="UniProtKB-KW"/>
</dbReference>
<keyword evidence="2" id="KW-0418">Kinase</keyword>
<dbReference type="AlphaFoldDB" id="A0A101A3F8"/>
<keyword evidence="2" id="KW-0808">Transferase</keyword>
<sequence length="238" mass="25961">MTPTLPGFDEWLYAALIEEAHKVGESTETYIGRAVASRMIIERARRGDGDVRELMAHVKSLNLDTHDPVTALAEGAVISDPDRLRALYDSGLLNAERARSLDRIVGMVVAAVGVPSAAVTLIDRDTQYMCSAIGLTGEMAVRRQGPLKGSLGREVLVTGKPLVVADARQEPLLRDHWAVKEGVVVAYAGFPLTDGQGHTIGTLIAWDTRPRRWTPGHVQVMEDFVMVLRARLFGVNPD</sequence>
<dbReference type="InterPro" id="IPR029016">
    <property type="entry name" value="GAF-like_dom_sf"/>
</dbReference>